<evidence type="ECO:0000256" key="7">
    <source>
        <dbReference type="RuleBase" id="RU361257"/>
    </source>
</evidence>
<evidence type="ECO:0000256" key="6">
    <source>
        <dbReference type="ARBA" id="ARBA00047942"/>
    </source>
</evidence>
<dbReference type="Gene3D" id="1.10.1020.10">
    <property type="entry name" value="Adenine-specific Methyltransferase, Domain 2"/>
    <property type="match status" value="1"/>
</dbReference>
<proteinExistence type="inferred from homology"/>
<dbReference type="GO" id="GO:1904047">
    <property type="term" value="F:S-adenosyl-L-methionine binding"/>
    <property type="evidence" value="ECO:0007669"/>
    <property type="project" value="TreeGrafter"/>
</dbReference>
<name>A0A9D5JYW3_9BACT</name>
<dbReference type="GO" id="GO:0009007">
    <property type="term" value="F:site-specific DNA-methyltransferase (adenine-specific) activity"/>
    <property type="evidence" value="ECO:0007669"/>
    <property type="project" value="UniProtKB-UniRule"/>
</dbReference>
<dbReference type="PANTHER" id="PTHR30481">
    <property type="entry name" value="DNA ADENINE METHYLASE"/>
    <property type="match status" value="1"/>
</dbReference>
<dbReference type="SUPFAM" id="SSF53335">
    <property type="entry name" value="S-adenosyl-L-methionine-dependent methyltransferases"/>
    <property type="match status" value="1"/>
</dbReference>
<gene>
    <name evidence="8" type="ORF">GF339_17025</name>
</gene>
<dbReference type="InterPro" id="IPR023095">
    <property type="entry name" value="Ade_MeTrfase_dom_2"/>
</dbReference>
<evidence type="ECO:0000256" key="1">
    <source>
        <dbReference type="ARBA" id="ARBA00006594"/>
    </source>
</evidence>
<dbReference type="InterPro" id="IPR029063">
    <property type="entry name" value="SAM-dependent_MTases_sf"/>
</dbReference>
<dbReference type="Pfam" id="PF02086">
    <property type="entry name" value="MethyltransfD12"/>
    <property type="match status" value="1"/>
</dbReference>
<dbReference type="AlphaFoldDB" id="A0A9D5JYW3"/>
<dbReference type="GO" id="GO:0009307">
    <property type="term" value="P:DNA restriction-modification system"/>
    <property type="evidence" value="ECO:0007669"/>
    <property type="project" value="InterPro"/>
</dbReference>
<accession>A0A9D5JYW3</accession>
<dbReference type="Gene3D" id="3.40.50.150">
    <property type="entry name" value="Vaccinia Virus protein VP39"/>
    <property type="match status" value="1"/>
</dbReference>
<reference evidence="8" key="1">
    <citation type="submission" date="2019-11" db="EMBL/GenBank/DDBJ databases">
        <title>Microbial mats filling the niche in hypersaline microbial mats.</title>
        <authorList>
            <person name="Wong H.L."/>
            <person name="Macleod F.I."/>
            <person name="White R.A. III"/>
            <person name="Burns B.P."/>
        </authorList>
    </citation>
    <scope>NUCLEOTIDE SEQUENCE</scope>
    <source>
        <strain evidence="8">Rbin_158</strain>
    </source>
</reference>
<comment type="similarity">
    <text evidence="1 7">Belongs to the N(4)/N(6)-methyltransferase family.</text>
</comment>
<evidence type="ECO:0000256" key="4">
    <source>
        <dbReference type="ARBA" id="ARBA00022679"/>
    </source>
</evidence>
<evidence type="ECO:0000256" key="2">
    <source>
        <dbReference type="ARBA" id="ARBA00011900"/>
    </source>
</evidence>
<evidence type="ECO:0000256" key="5">
    <source>
        <dbReference type="ARBA" id="ARBA00022691"/>
    </source>
</evidence>
<dbReference type="PRINTS" id="PR00505">
    <property type="entry name" value="D12N6MTFRASE"/>
</dbReference>
<keyword evidence="3 7" id="KW-0489">Methyltransferase</keyword>
<dbReference type="PROSITE" id="PS00092">
    <property type="entry name" value="N6_MTASE"/>
    <property type="match status" value="1"/>
</dbReference>
<evidence type="ECO:0000313" key="9">
    <source>
        <dbReference type="Proteomes" id="UP000649604"/>
    </source>
</evidence>
<dbReference type="NCBIfam" id="TIGR00571">
    <property type="entry name" value="dam"/>
    <property type="match status" value="1"/>
</dbReference>
<keyword evidence="4 7" id="KW-0808">Transferase</keyword>
<dbReference type="PANTHER" id="PTHR30481:SF3">
    <property type="entry name" value="DNA ADENINE METHYLASE"/>
    <property type="match status" value="1"/>
</dbReference>
<dbReference type="PIRSF" id="PIRSF000398">
    <property type="entry name" value="M_m6A_EcoRV"/>
    <property type="match status" value="1"/>
</dbReference>
<dbReference type="InterPro" id="IPR012263">
    <property type="entry name" value="M_m6A_EcoRV"/>
</dbReference>
<dbReference type="InterPro" id="IPR012327">
    <property type="entry name" value="MeTrfase_D12"/>
</dbReference>
<organism evidence="8 9">
    <name type="scientific">candidate division KSB3 bacterium</name>
    <dbReference type="NCBI Taxonomy" id="2044937"/>
    <lineage>
        <taxon>Bacteria</taxon>
        <taxon>candidate division KSB3</taxon>
    </lineage>
</organism>
<evidence type="ECO:0000313" key="8">
    <source>
        <dbReference type="EMBL" id="MBD3326291.1"/>
    </source>
</evidence>
<keyword evidence="5 7" id="KW-0949">S-adenosyl-L-methionine</keyword>
<dbReference type="EMBL" id="WJJP01000556">
    <property type="protein sequence ID" value="MBD3326291.1"/>
    <property type="molecule type" value="Genomic_DNA"/>
</dbReference>
<comment type="caution">
    <text evidence="8">The sequence shown here is derived from an EMBL/GenBank/DDBJ whole genome shotgun (WGS) entry which is preliminary data.</text>
</comment>
<dbReference type="InterPro" id="IPR002052">
    <property type="entry name" value="DNA_methylase_N6_adenine_CS"/>
</dbReference>
<dbReference type="EC" id="2.1.1.72" evidence="2 7"/>
<dbReference type="GO" id="GO:0043565">
    <property type="term" value="F:sequence-specific DNA binding"/>
    <property type="evidence" value="ECO:0007669"/>
    <property type="project" value="TreeGrafter"/>
</dbReference>
<evidence type="ECO:0000256" key="3">
    <source>
        <dbReference type="ARBA" id="ARBA00022603"/>
    </source>
</evidence>
<sequence>MKIPHPIPYQGSKRNLAHAILSYFPRKIDTLFEPFTGSAAISLAAATQGLAKHYYLNDLNAPLMELWKAIIHTPDTIARQYEQLWKAQQPDKRQYYNIVRQKFNTTHRPEYFLYLLARCVKASVRYNAQGEFNQSPDNRRKGMAPKTMRLQIQGASSLLKGRTTCSSRDYRDVIQKATPADLIYMDPPYQGVCKHRDPRYFSHVPFHEFVDALAWLNARNIRFLVSYDGRTGIKVHGRELPGQLNLLRVELHAGRSTQATLLGKTASTYESLYLSPALAHDIEIEPIIYENEPPVQMCLLETTE</sequence>
<protein>
    <recommendedName>
        <fullName evidence="2 7">Site-specific DNA-methyltransferase (adenine-specific)</fullName>
        <ecNumber evidence="2 7">2.1.1.72</ecNumber>
    </recommendedName>
</protein>
<dbReference type="Proteomes" id="UP000649604">
    <property type="component" value="Unassembled WGS sequence"/>
</dbReference>
<dbReference type="GO" id="GO:0032259">
    <property type="term" value="P:methylation"/>
    <property type="evidence" value="ECO:0007669"/>
    <property type="project" value="UniProtKB-KW"/>
</dbReference>
<comment type="catalytic activity">
    <reaction evidence="6 7">
        <text>a 2'-deoxyadenosine in DNA + S-adenosyl-L-methionine = an N(6)-methyl-2'-deoxyadenosine in DNA + S-adenosyl-L-homocysteine + H(+)</text>
        <dbReference type="Rhea" id="RHEA:15197"/>
        <dbReference type="Rhea" id="RHEA-COMP:12418"/>
        <dbReference type="Rhea" id="RHEA-COMP:12419"/>
        <dbReference type="ChEBI" id="CHEBI:15378"/>
        <dbReference type="ChEBI" id="CHEBI:57856"/>
        <dbReference type="ChEBI" id="CHEBI:59789"/>
        <dbReference type="ChEBI" id="CHEBI:90615"/>
        <dbReference type="ChEBI" id="CHEBI:90616"/>
        <dbReference type="EC" id="2.1.1.72"/>
    </reaction>
</comment>
<dbReference type="GO" id="GO:0006298">
    <property type="term" value="P:mismatch repair"/>
    <property type="evidence" value="ECO:0007669"/>
    <property type="project" value="TreeGrafter"/>
</dbReference>